<dbReference type="OrthoDB" id="426293at2759"/>
<protein>
    <submittedName>
        <fullName evidence="5">Uncharacterized protein</fullName>
    </submittedName>
</protein>
<keyword evidence="6" id="KW-1185">Reference proteome</keyword>
<dbReference type="PROSITE" id="PS50088">
    <property type="entry name" value="ANK_REPEAT"/>
    <property type="match status" value="2"/>
</dbReference>
<feature type="region of interest" description="Disordered" evidence="4">
    <location>
        <begin position="589"/>
        <end position="616"/>
    </location>
</feature>
<dbReference type="AlphaFoldDB" id="A0A9W7FZS0"/>
<dbReference type="GO" id="GO:0085020">
    <property type="term" value="P:protein K6-linked ubiquitination"/>
    <property type="evidence" value="ECO:0007669"/>
    <property type="project" value="TreeGrafter"/>
</dbReference>
<evidence type="ECO:0000313" key="5">
    <source>
        <dbReference type="EMBL" id="GMI26648.1"/>
    </source>
</evidence>
<feature type="repeat" description="ANK" evidence="3">
    <location>
        <begin position="282"/>
        <end position="314"/>
    </location>
</feature>
<evidence type="ECO:0000256" key="4">
    <source>
        <dbReference type="SAM" id="MobiDB-lite"/>
    </source>
</evidence>
<evidence type="ECO:0000256" key="2">
    <source>
        <dbReference type="ARBA" id="ARBA00023043"/>
    </source>
</evidence>
<dbReference type="Proteomes" id="UP001165065">
    <property type="component" value="Unassembled WGS sequence"/>
</dbReference>
<keyword evidence="2 3" id="KW-0040">ANK repeat</keyword>
<reference evidence="6" key="1">
    <citation type="journal article" date="2023" name="Commun. Biol.">
        <title>Genome analysis of Parmales, the sister group of diatoms, reveals the evolutionary specialization of diatoms from phago-mixotrophs to photoautotrophs.</title>
        <authorList>
            <person name="Ban H."/>
            <person name="Sato S."/>
            <person name="Yoshikawa S."/>
            <person name="Yamada K."/>
            <person name="Nakamura Y."/>
            <person name="Ichinomiya M."/>
            <person name="Sato N."/>
            <person name="Blanc-Mathieu R."/>
            <person name="Endo H."/>
            <person name="Kuwata A."/>
            <person name="Ogata H."/>
        </authorList>
    </citation>
    <scope>NUCLEOTIDE SEQUENCE [LARGE SCALE GENOMIC DNA]</scope>
</reference>
<proteinExistence type="predicted"/>
<dbReference type="GO" id="GO:0004842">
    <property type="term" value="F:ubiquitin-protein transferase activity"/>
    <property type="evidence" value="ECO:0007669"/>
    <property type="project" value="TreeGrafter"/>
</dbReference>
<dbReference type="PANTHER" id="PTHR24171">
    <property type="entry name" value="ANKYRIN REPEAT DOMAIN-CONTAINING PROTEIN 39-RELATED"/>
    <property type="match status" value="1"/>
</dbReference>
<accession>A0A9W7FZS0</accession>
<dbReference type="InterPro" id="IPR036770">
    <property type="entry name" value="Ankyrin_rpt-contain_sf"/>
</dbReference>
<keyword evidence="1" id="KW-0677">Repeat</keyword>
<dbReference type="EMBL" id="BRYA01000634">
    <property type="protein sequence ID" value="GMI26648.1"/>
    <property type="molecule type" value="Genomic_DNA"/>
</dbReference>
<dbReference type="PANTHER" id="PTHR24171:SF8">
    <property type="entry name" value="BRCA1-ASSOCIATED RING DOMAIN PROTEIN 1"/>
    <property type="match status" value="1"/>
</dbReference>
<feature type="repeat" description="ANK" evidence="3">
    <location>
        <begin position="249"/>
        <end position="281"/>
    </location>
</feature>
<dbReference type="PROSITE" id="PS50297">
    <property type="entry name" value="ANK_REP_REGION"/>
    <property type="match status" value="2"/>
</dbReference>
<dbReference type="Pfam" id="PF12796">
    <property type="entry name" value="Ank_2"/>
    <property type="match status" value="2"/>
</dbReference>
<organism evidence="5 6">
    <name type="scientific">Triparma columacea</name>
    <dbReference type="NCBI Taxonomy" id="722753"/>
    <lineage>
        <taxon>Eukaryota</taxon>
        <taxon>Sar</taxon>
        <taxon>Stramenopiles</taxon>
        <taxon>Ochrophyta</taxon>
        <taxon>Bolidophyceae</taxon>
        <taxon>Parmales</taxon>
        <taxon>Triparmaceae</taxon>
        <taxon>Triparma</taxon>
    </lineage>
</organism>
<dbReference type="SMART" id="SM00248">
    <property type="entry name" value="ANK"/>
    <property type="match status" value="4"/>
</dbReference>
<evidence type="ECO:0000256" key="1">
    <source>
        <dbReference type="ARBA" id="ARBA00022737"/>
    </source>
</evidence>
<name>A0A9W7FZS0_9STRA</name>
<dbReference type="InterPro" id="IPR002110">
    <property type="entry name" value="Ankyrin_rpt"/>
</dbReference>
<evidence type="ECO:0000313" key="6">
    <source>
        <dbReference type="Proteomes" id="UP001165065"/>
    </source>
</evidence>
<dbReference type="SUPFAM" id="SSF48403">
    <property type="entry name" value="Ankyrin repeat"/>
    <property type="match status" value="1"/>
</dbReference>
<feature type="compositionally biased region" description="Basic residues" evidence="4">
    <location>
        <begin position="598"/>
        <end position="616"/>
    </location>
</feature>
<gene>
    <name evidence="5" type="ORF">TrCOL_g4205</name>
</gene>
<evidence type="ECO:0000256" key="3">
    <source>
        <dbReference type="PROSITE-ProRule" id="PRU00023"/>
    </source>
</evidence>
<dbReference type="Gene3D" id="1.25.40.20">
    <property type="entry name" value="Ankyrin repeat-containing domain"/>
    <property type="match status" value="2"/>
</dbReference>
<comment type="caution">
    <text evidence="5">The sequence shown here is derived from an EMBL/GenBank/DDBJ whole genome shotgun (WGS) entry which is preliminary data.</text>
</comment>
<sequence length="639" mass="69146">MGAAASVPPSPLFVDGEEAPRDTVVNLKGLPDAIDNAVYTDEKWPLIIDTDGDASRFLKYQRGSFLLGFNPMDMEAEKLRQLLIGALSNGSNMTIKYRTFENGVDDLAKYFVPGSFPAEILNKPSLQDEAVWSTLLRPEKGDKKPHEFIPMESFCLIIIVEDEDGNLVLPEEVHKWFSVIRVGAKKGGAGGEGGGGGGEGAEDGVAAMFGAKEVKKNSKDLVEYGFDGELDEIKALVDKGFHIDSEDGREHTALSEAAAQGHNHVIEWLLQQGADPNFCNDQGRSPMYRAAFNGHSGTIALLLESGADRELIDRSTGERPFDCAKDDETRKVIDEWDYAKTTVLLEKRKAEIQRKLEERIRTAADREALARMLITKELCDKAEKGDVEGLKSQLLELAFEAESTSKRPLVTSEARNERGQTLLSLACQYNHIEVVKLLCDHHKTCDEDDFSLGPGEHSWEYRVFKANVNSKDSKGWNCAAIATFHENKACLKYLLNNGADPTIKNSYRKSAIDLAQDELDAALNVVVDHSEIRSVLEDWDNGNGSKLFGTGKVGVGGGGLAEGVAPEEPLPKDGTAMAMQLEIGKEGTVEKVAGGKGGGKKGKGKGKGKGSGALKKRATAVGKAALAGKKGVKKGAAKK</sequence>